<organism evidence="2 3">
    <name type="scientific">Salix brachista</name>
    <dbReference type="NCBI Taxonomy" id="2182728"/>
    <lineage>
        <taxon>Eukaryota</taxon>
        <taxon>Viridiplantae</taxon>
        <taxon>Streptophyta</taxon>
        <taxon>Embryophyta</taxon>
        <taxon>Tracheophyta</taxon>
        <taxon>Spermatophyta</taxon>
        <taxon>Magnoliopsida</taxon>
        <taxon>eudicotyledons</taxon>
        <taxon>Gunneridae</taxon>
        <taxon>Pentapetalae</taxon>
        <taxon>rosids</taxon>
        <taxon>fabids</taxon>
        <taxon>Malpighiales</taxon>
        <taxon>Salicaceae</taxon>
        <taxon>Saliceae</taxon>
        <taxon>Salix</taxon>
    </lineage>
</organism>
<evidence type="ECO:0000313" key="2">
    <source>
        <dbReference type="EMBL" id="KAB5564544.1"/>
    </source>
</evidence>
<evidence type="ECO:0000313" key="3">
    <source>
        <dbReference type="Proteomes" id="UP000326939"/>
    </source>
</evidence>
<evidence type="ECO:0000256" key="1">
    <source>
        <dbReference type="SAM" id="MobiDB-lite"/>
    </source>
</evidence>
<feature type="compositionally biased region" description="Basic and acidic residues" evidence="1">
    <location>
        <begin position="1"/>
        <end position="16"/>
    </location>
</feature>
<dbReference type="EMBL" id="VDCV01000003">
    <property type="protein sequence ID" value="KAB5564544.1"/>
    <property type="molecule type" value="Genomic_DNA"/>
</dbReference>
<proteinExistence type="predicted"/>
<accession>A0A5N5NAN6</accession>
<gene>
    <name evidence="2" type="ORF">DKX38_004598</name>
</gene>
<keyword evidence="3" id="KW-1185">Reference proteome</keyword>
<comment type="caution">
    <text evidence="2">The sequence shown here is derived from an EMBL/GenBank/DDBJ whole genome shotgun (WGS) entry which is preliminary data.</text>
</comment>
<reference evidence="3" key="1">
    <citation type="journal article" date="2019" name="Gigascience">
        <title>De novo genome assembly of the endangered Acer yangbiense, a plant species with extremely small populations endemic to Yunnan Province, China.</title>
        <authorList>
            <person name="Yang J."/>
            <person name="Wariss H.M."/>
            <person name="Tao L."/>
            <person name="Zhang R."/>
            <person name="Yun Q."/>
            <person name="Hollingsworth P."/>
            <person name="Dao Z."/>
            <person name="Luo G."/>
            <person name="Guo H."/>
            <person name="Ma Y."/>
            <person name="Sun W."/>
        </authorList>
    </citation>
    <scope>NUCLEOTIDE SEQUENCE [LARGE SCALE GENOMIC DNA]</scope>
    <source>
        <strain evidence="3">cv. br00</strain>
    </source>
</reference>
<dbReference type="AlphaFoldDB" id="A0A5N5NAN6"/>
<sequence>MKKVVLKLDLHDDRGKQKAMKAVSGLQDDGKKDDGKKDDGKKGDGKKDEGKKDGEKKNPNEHQMAELMTLYKNYYNYNPYPPQYHYRVISSEENPNACAIC</sequence>
<feature type="compositionally biased region" description="Basic and acidic residues" evidence="1">
    <location>
        <begin position="28"/>
        <end position="63"/>
    </location>
</feature>
<protein>
    <submittedName>
        <fullName evidence="2">Uncharacterized protein</fullName>
    </submittedName>
</protein>
<feature type="region of interest" description="Disordered" evidence="1">
    <location>
        <begin position="1"/>
        <end position="63"/>
    </location>
</feature>
<name>A0A5N5NAN6_9ROSI</name>
<dbReference type="Proteomes" id="UP000326939">
    <property type="component" value="Chromosome 3"/>
</dbReference>